<dbReference type="CDD" id="cd05568">
    <property type="entry name" value="PTS_IIB_bgl_like"/>
    <property type="match status" value="1"/>
</dbReference>
<keyword evidence="2" id="KW-0804">Transcription</keyword>
<dbReference type="InterPro" id="IPR013011">
    <property type="entry name" value="PTS_EIIB_2"/>
</dbReference>
<feature type="domain" description="PTS EIIA type-2" evidence="3">
    <location>
        <begin position="467"/>
        <end position="612"/>
    </location>
</feature>
<evidence type="ECO:0000259" key="3">
    <source>
        <dbReference type="PROSITE" id="PS51094"/>
    </source>
</evidence>
<comment type="caution">
    <text evidence="6">The sequence shown here is derived from an EMBL/GenBank/DDBJ whole genome shotgun (WGS) entry which is preliminary data.</text>
</comment>
<dbReference type="RefSeq" id="WP_218325716.1">
    <property type="nucleotide sequence ID" value="NZ_JAHUZB010000003.1"/>
</dbReference>
<evidence type="ECO:0000313" key="6">
    <source>
        <dbReference type="EMBL" id="MBV7390658.1"/>
    </source>
</evidence>
<proteinExistence type="predicted"/>
<dbReference type="PANTHER" id="PTHR30185">
    <property type="entry name" value="CRYPTIC BETA-GLUCOSIDE BGL OPERON ANTITERMINATOR"/>
    <property type="match status" value="1"/>
</dbReference>
<accession>A0ABS6TCN6</accession>
<dbReference type="InterPro" id="IPR050661">
    <property type="entry name" value="BglG_antiterminators"/>
</dbReference>
<dbReference type="EMBL" id="JAHUZB010000003">
    <property type="protein sequence ID" value="MBV7390658.1"/>
    <property type="molecule type" value="Genomic_DNA"/>
</dbReference>
<dbReference type="PROSITE" id="PS51094">
    <property type="entry name" value="PTS_EIIA_TYPE_2"/>
    <property type="match status" value="1"/>
</dbReference>
<evidence type="ECO:0000259" key="5">
    <source>
        <dbReference type="PROSITE" id="PS51372"/>
    </source>
</evidence>
<evidence type="ECO:0000313" key="7">
    <source>
        <dbReference type="Proteomes" id="UP000774130"/>
    </source>
</evidence>
<dbReference type="InterPro" id="IPR002178">
    <property type="entry name" value="PTS_EIIA_type-2_dom"/>
</dbReference>
<dbReference type="Proteomes" id="UP000774130">
    <property type="component" value="Unassembled WGS sequence"/>
</dbReference>
<dbReference type="Pfam" id="PF00874">
    <property type="entry name" value="PRD"/>
    <property type="match status" value="1"/>
</dbReference>
<protein>
    <submittedName>
        <fullName evidence="6">Helix-turn-helix domain-containing protein</fullName>
    </submittedName>
</protein>
<reference evidence="6 7" key="1">
    <citation type="submission" date="2021-06" db="EMBL/GenBank/DDBJ databases">
        <title>Enterococcus alishanensis sp. nov., a novel lactic acid bacterium isolated from fresh coffee beans.</title>
        <authorList>
            <person name="Chen Y.-S."/>
        </authorList>
    </citation>
    <scope>NUCLEOTIDE SEQUENCE [LARGE SCALE GENOMIC DNA]</scope>
    <source>
        <strain evidence="6 7">ALS3</strain>
    </source>
</reference>
<feature type="domain" description="PTS EIIB type-2" evidence="4">
    <location>
        <begin position="378"/>
        <end position="466"/>
    </location>
</feature>
<dbReference type="Pfam" id="PF05043">
    <property type="entry name" value="Mga"/>
    <property type="match status" value="1"/>
</dbReference>
<keyword evidence="7" id="KW-1185">Reference proteome</keyword>
<evidence type="ECO:0000259" key="4">
    <source>
        <dbReference type="PROSITE" id="PS51099"/>
    </source>
</evidence>
<dbReference type="PROSITE" id="PS51099">
    <property type="entry name" value="PTS_EIIB_TYPE_2"/>
    <property type="match status" value="1"/>
</dbReference>
<dbReference type="PANTHER" id="PTHR30185:SF13">
    <property type="entry name" value="LICABCH OPERON REGULATOR-RELATED"/>
    <property type="match status" value="1"/>
</dbReference>
<sequence length="616" mass="71319">MPLIDRWYQILQFFMVHPQLTIDDLKKATGTSSQTIKNSIQMLNEQIADVAEIIQTGNQFELNIIDFDGFDSILTGSLKEETDFNSPSKRTAYIIDQLIFSEKHLLIDDLSESLGVSRGTVNNDLKSLKKLLLNFELRLEGTPNRGVKLVGDELNIRLLYSSQAYDYFSHVPLKNGVVELAKKLTLYWQMESKHFYFWQKVIDITIQRVKNKQSLTEPISHYINTVERNQLVEEFIAQIEIDYGILLGQSDLAFLFFPINLHHFGKNVSQLNELEDIFQEMMHKIQQVMIVDLDLKQMYENVKQHLLFLINRLVFHIQPTDIFQDEIEKNYPFAYQLASIGIGVLEKQINRTAGKAEISYLAIYFELILRNVSQNDQKEVAIVCTTGRGTAALIRRQIENVLGPEVKIQQFLENEYEKVDLNKFFAVFTTIPLKQINPNVPVIRISNLFNDDWIRSEWERVNHEQLSKFEHVLFYFNQVSQKQNYQEILVQLLNQFEAEAVVDLGFAERIFEREAKHTTIFSQGVAFPHAILKNSQKILYSVTILQEPLITDEGEVSVIFLVGIPEETTEENESELLVLYDLIFAIAARPNYKNELLGLSNGLEFKAYLKREGLIS</sequence>
<organism evidence="6 7">
    <name type="scientific">Enterococcus alishanensis</name>
    <dbReference type="NCBI Taxonomy" id="1303817"/>
    <lineage>
        <taxon>Bacteria</taxon>
        <taxon>Bacillati</taxon>
        <taxon>Bacillota</taxon>
        <taxon>Bacilli</taxon>
        <taxon>Lactobacillales</taxon>
        <taxon>Enterococcaceae</taxon>
        <taxon>Enterococcus</taxon>
    </lineage>
</organism>
<keyword evidence="1" id="KW-0805">Transcription regulation</keyword>
<feature type="domain" description="PRD" evidence="5">
    <location>
        <begin position="269"/>
        <end position="375"/>
    </location>
</feature>
<name>A0ABS6TCN6_9ENTE</name>
<gene>
    <name evidence="6" type="ORF">KUA55_08200</name>
</gene>
<dbReference type="InterPro" id="IPR007737">
    <property type="entry name" value="Mga_HTH"/>
</dbReference>
<dbReference type="Pfam" id="PF00359">
    <property type="entry name" value="PTS_EIIA_2"/>
    <property type="match status" value="1"/>
</dbReference>
<evidence type="ECO:0000256" key="1">
    <source>
        <dbReference type="ARBA" id="ARBA00023015"/>
    </source>
</evidence>
<evidence type="ECO:0000256" key="2">
    <source>
        <dbReference type="ARBA" id="ARBA00023163"/>
    </source>
</evidence>
<dbReference type="InterPro" id="IPR011608">
    <property type="entry name" value="PRD"/>
</dbReference>
<dbReference type="PROSITE" id="PS51372">
    <property type="entry name" value="PRD_2"/>
    <property type="match status" value="1"/>
</dbReference>